<keyword evidence="3 5" id="KW-1133">Transmembrane helix</keyword>
<feature type="domain" description="Peptidase S54 rhomboid" evidence="6">
    <location>
        <begin position="76"/>
        <end position="222"/>
    </location>
</feature>
<dbReference type="AlphaFoldDB" id="A0A5P2G765"/>
<keyword evidence="8" id="KW-0378">Hydrolase</keyword>
<dbReference type="EMBL" id="CP044016">
    <property type="protein sequence ID" value="QES89610.1"/>
    <property type="molecule type" value="Genomic_DNA"/>
</dbReference>
<keyword evidence="8" id="KW-0645">Protease</keyword>
<name>A0A5P2G765_9BACT</name>
<dbReference type="Pfam" id="PF01694">
    <property type="entry name" value="Rhomboid"/>
    <property type="match status" value="1"/>
</dbReference>
<dbReference type="GO" id="GO:0016020">
    <property type="term" value="C:membrane"/>
    <property type="evidence" value="ECO:0007669"/>
    <property type="project" value="UniProtKB-SubCell"/>
</dbReference>
<dbReference type="InterPro" id="IPR046483">
    <property type="entry name" value="DUF6576"/>
</dbReference>
<keyword evidence="4 5" id="KW-0472">Membrane</keyword>
<keyword evidence="2 5" id="KW-0812">Transmembrane</keyword>
<dbReference type="Pfam" id="PF20216">
    <property type="entry name" value="DUF6576"/>
    <property type="match status" value="1"/>
</dbReference>
<dbReference type="InterPro" id="IPR022764">
    <property type="entry name" value="Peptidase_S54_rhomboid_dom"/>
</dbReference>
<accession>A0A5P2G765</accession>
<evidence type="ECO:0000256" key="5">
    <source>
        <dbReference type="SAM" id="Phobius"/>
    </source>
</evidence>
<dbReference type="GO" id="GO:0004252">
    <property type="term" value="F:serine-type endopeptidase activity"/>
    <property type="evidence" value="ECO:0007669"/>
    <property type="project" value="InterPro"/>
</dbReference>
<feature type="domain" description="DUF6576" evidence="7">
    <location>
        <begin position="271"/>
        <end position="305"/>
    </location>
</feature>
<feature type="transmembrane region" description="Helical" evidence="5">
    <location>
        <begin position="21"/>
        <end position="46"/>
    </location>
</feature>
<feature type="transmembrane region" description="Helical" evidence="5">
    <location>
        <begin position="80"/>
        <end position="107"/>
    </location>
</feature>
<feature type="transmembrane region" description="Helical" evidence="5">
    <location>
        <begin position="179"/>
        <end position="197"/>
    </location>
</feature>
<dbReference type="PANTHER" id="PTHR43066">
    <property type="entry name" value="RHOMBOID-RELATED PROTEIN"/>
    <property type="match status" value="1"/>
</dbReference>
<dbReference type="PANTHER" id="PTHR43066:SF11">
    <property type="entry name" value="PEPTIDASE S54 RHOMBOID DOMAIN-CONTAINING PROTEIN"/>
    <property type="match status" value="1"/>
</dbReference>
<comment type="subcellular location">
    <subcellularLocation>
        <location evidence="1">Membrane</location>
        <topology evidence="1">Multi-pass membrane protein</topology>
    </subcellularLocation>
</comment>
<dbReference type="RefSeq" id="WP_131330553.1">
    <property type="nucleotide sequence ID" value="NZ_CP044016.1"/>
</dbReference>
<dbReference type="SUPFAM" id="SSF144091">
    <property type="entry name" value="Rhomboid-like"/>
    <property type="match status" value="1"/>
</dbReference>
<reference evidence="8 9" key="1">
    <citation type="submission" date="2019-09" db="EMBL/GenBank/DDBJ databases">
        <title>Complete genome sequence of Arachidicoccus sp. B3-10 isolated from apple orchard soil.</title>
        <authorList>
            <person name="Kim H.S."/>
            <person name="Han K.-I."/>
            <person name="Suh M.K."/>
            <person name="Lee K.C."/>
            <person name="Eom M.K."/>
            <person name="Kim J.-S."/>
            <person name="Kang S.W."/>
            <person name="Sin Y."/>
            <person name="Lee J.-S."/>
        </authorList>
    </citation>
    <scope>NUCLEOTIDE SEQUENCE [LARGE SCALE GENOMIC DNA]</scope>
    <source>
        <strain evidence="8 9">B3-10</strain>
    </source>
</reference>
<evidence type="ECO:0000256" key="2">
    <source>
        <dbReference type="ARBA" id="ARBA00022692"/>
    </source>
</evidence>
<dbReference type="Gene3D" id="1.20.1540.10">
    <property type="entry name" value="Rhomboid-like"/>
    <property type="match status" value="1"/>
</dbReference>
<proteinExistence type="predicted"/>
<feature type="transmembrane region" description="Helical" evidence="5">
    <location>
        <begin position="145"/>
        <end position="167"/>
    </location>
</feature>
<evidence type="ECO:0000313" key="9">
    <source>
        <dbReference type="Proteomes" id="UP000292424"/>
    </source>
</evidence>
<evidence type="ECO:0000259" key="6">
    <source>
        <dbReference type="Pfam" id="PF01694"/>
    </source>
</evidence>
<dbReference type="OrthoDB" id="680602at2"/>
<sequence length="306" mass="34536">MEIMEEKKKPRLSFGSDYNALTWLVILIAIGFLTISSVKIVLFMSYADVKASNIYFHQTILPYFSLSPDLGYVGRHPWTLFLYMFSHEGVMSVLGTVIWLWTFGFLLQDLAGNKHLFPLFLYGGLAGAIVFLISSNAIHNFANGMLIPMLGSGASVMAIAVAVTTLAPNYRLLPMLNGGIPLWVVMVIFIAIDYATIATTSGSFALAHLAGGLVGFFYITALKKGNDWGEWMTRAFNWTNDLFNPEKKMIKENKEQFYYKVEKEPYKVFPRKSQERLDDLLDKINRTGIESLTDEEKAFLKKMSDN</sequence>
<feature type="transmembrane region" description="Helical" evidence="5">
    <location>
        <begin position="119"/>
        <end position="139"/>
    </location>
</feature>
<gene>
    <name evidence="8" type="ORF">E0W69_013370</name>
</gene>
<evidence type="ECO:0000259" key="7">
    <source>
        <dbReference type="Pfam" id="PF20216"/>
    </source>
</evidence>
<evidence type="ECO:0000256" key="4">
    <source>
        <dbReference type="ARBA" id="ARBA00023136"/>
    </source>
</evidence>
<keyword evidence="9" id="KW-1185">Reference proteome</keyword>
<evidence type="ECO:0000256" key="3">
    <source>
        <dbReference type="ARBA" id="ARBA00022989"/>
    </source>
</evidence>
<dbReference type="KEGG" id="arac:E0W69_013370"/>
<feature type="transmembrane region" description="Helical" evidence="5">
    <location>
        <begin position="203"/>
        <end position="222"/>
    </location>
</feature>
<evidence type="ECO:0000313" key="8">
    <source>
        <dbReference type="EMBL" id="QES89610.1"/>
    </source>
</evidence>
<dbReference type="InterPro" id="IPR035952">
    <property type="entry name" value="Rhomboid-like_sf"/>
</dbReference>
<dbReference type="GO" id="GO:0006508">
    <property type="term" value="P:proteolysis"/>
    <property type="evidence" value="ECO:0007669"/>
    <property type="project" value="UniProtKB-KW"/>
</dbReference>
<organism evidence="8 9">
    <name type="scientific">Rhizosphaericola mali</name>
    <dbReference type="NCBI Taxonomy" id="2545455"/>
    <lineage>
        <taxon>Bacteria</taxon>
        <taxon>Pseudomonadati</taxon>
        <taxon>Bacteroidota</taxon>
        <taxon>Chitinophagia</taxon>
        <taxon>Chitinophagales</taxon>
        <taxon>Chitinophagaceae</taxon>
        <taxon>Rhizosphaericola</taxon>
    </lineage>
</organism>
<evidence type="ECO:0000256" key="1">
    <source>
        <dbReference type="ARBA" id="ARBA00004141"/>
    </source>
</evidence>
<protein>
    <submittedName>
        <fullName evidence="8">Rhomboid family intramembrane serine protease</fullName>
    </submittedName>
</protein>
<dbReference type="Proteomes" id="UP000292424">
    <property type="component" value="Chromosome"/>
</dbReference>